<feature type="compositionally biased region" description="Basic and acidic residues" evidence="3">
    <location>
        <begin position="218"/>
        <end position="230"/>
    </location>
</feature>
<dbReference type="PANTHER" id="PTHR43603:SF1">
    <property type="entry name" value="ZINC-REGULATED GTPASE METALLOPROTEIN ACTIVATOR 1"/>
    <property type="match status" value="1"/>
</dbReference>
<protein>
    <submittedName>
        <fullName evidence="5">Cobalamin biosynthesis protein CobW</fullName>
    </submittedName>
</protein>
<reference evidence="5 6" key="2">
    <citation type="journal article" date="2015" name="Stand. Genomic Sci.">
        <title>Draft genome sequence of Cellulomonas carbonis T26(T) and comparative analysis of six Cellulomonas genomes.</title>
        <authorList>
            <person name="Zhuang W."/>
            <person name="Zhang S."/>
            <person name="Xia X."/>
            <person name="Wang G."/>
        </authorList>
    </citation>
    <scope>NUCLEOTIDE SEQUENCE [LARGE SCALE GENOMIC DNA]</scope>
    <source>
        <strain evidence="5 6">T26</strain>
    </source>
</reference>
<dbReference type="SUPFAM" id="SSF90002">
    <property type="entry name" value="Hypothetical protein YjiA, C-terminal domain"/>
    <property type="match status" value="1"/>
</dbReference>
<evidence type="ECO:0000256" key="1">
    <source>
        <dbReference type="ARBA" id="ARBA00022741"/>
    </source>
</evidence>
<proteinExistence type="predicted"/>
<dbReference type="AlphaFoldDB" id="A0A0A0BLH5"/>
<dbReference type="Gene3D" id="3.40.50.300">
    <property type="entry name" value="P-loop containing nucleotide triphosphate hydrolases"/>
    <property type="match status" value="1"/>
</dbReference>
<dbReference type="EMBL" id="AXCY01000101">
    <property type="protein sequence ID" value="KGM09373.1"/>
    <property type="molecule type" value="Genomic_DNA"/>
</dbReference>
<dbReference type="RefSeq" id="WP_043608844.1">
    <property type="nucleotide sequence ID" value="NZ_AXCY01000101.1"/>
</dbReference>
<keyword evidence="6" id="KW-1185">Reference proteome</keyword>
<dbReference type="InterPro" id="IPR011629">
    <property type="entry name" value="CobW-like_C"/>
</dbReference>
<accession>A0A0A0BLH5</accession>
<sequence length="362" mass="38380">MPAPVPLSVLATVDPVLRDAVVMNVLLDAPGTVAVRHDIVETENGGGIRRLVMTADGIVEDVVVPLEHPCTSCAVREDAVPTLRRLAAQGSAAVLLALPVSAESLPAARTLAAETRGGRLARLRLAAVVAAVDGAGFEEDLLGDALLAERDLALTDDDRRAVGEALAAQLGHADVVVVAGDVPPVASDLVDHVRAADSERVDGLDRLDVGALLAHRHDPLAGERRTDPRRAAPARTPGDNGVWTLDLHSDRPFHPERLLDRIEDLGAGPVRGRGVFWVPTRPDSVCVWDGSGGQLSIGGMGEWGRHVPRTRLVITGTGDQQELLREAFEDALVTEDEWRVGLAPWLGSADVLAPWLGDRHPA</sequence>
<organism evidence="5 6">
    <name type="scientific">Cellulomonas carbonis T26</name>
    <dbReference type="NCBI Taxonomy" id="947969"/>
    <lineage>
        <taxon>Bacteria</taxon>
        <taxon>Bacillati</taxon>
        <taxon>Actinomycetota</taxon>
        <taxon>Actinomycetes</taxon>
        <taxon>Micrococcales</taxon>
        <taxon>Cellulomonadaceae</taxon>
        <taxon>Cellulomonas</taxon>
    </lineage>
</organism>
<dbReference type="InterPro" id="IPR051927">
    <property type="entry name" value="Zn_Chap_cDPG_Synth"/>
</dbReference>
<keyword evidence="2" id="KW-0143">Chaperone</keyword>
<reference evidence="5 6" key="1">
    <citation type="submission" date="2013-08" db="EMBL/GenBank/DDBJ databases">
        <title>Genome sequencing of Cellulomonas carbonis T26.</title>
        <authorList>
            <person name="Chen F."/>
            <person name="Li Y."/>
            <person name="Wang G."/>
        </authorList>
    </citation>
    <scope>NUCLEOTIDE SEQUENCE [LARGE SCALE GENOMIC DNA]</scope>
    <source>
        <strain evidence="5 6">T26</strain>
    </source>
</reference>
<evidence type="ECO:0000256" key="3">
    <source>
        <dbReference type="SAM" id="MobiDB-lite"/>
    </source>
</evidence>
<dbReference type="SMART" id="SM00833">
    <property type="entry name" value="CobW_C"/>
    <property type="match status" value="1"/>
</dbReference>
<dbReference type="InterPro" id="IPR027417">
    <property type="entry name" value="P-loop_NTPase"/>
</dbReference>
<name>A0A0A0BLH5_9CELL</name>
<evidence type="ECO:0000259" key="4">
    <source>
        <dbReference type="SMART" id="SM00833"/>
    </source>
</evidence>
<dbReference type="Gene3D" id="3.30.1220.10">
    <property type="entry name" value="CobW-like, C-terminal domain"/>
    <property type="match status" value="1"/>
</dbReference>
<feature type="region of interest" description="Disordered" evidence="3">
    <location>
        <begin position="218"/>
        <end position="247"/>
    </location>
</feature>
<evidence type="ECO:0000313" key="6">
    <source>
        <dbReference type="Proteomes" id="UP000029839"/>
    </source>
</evidence>
<comment type="caution">
    <text evidence="5">The sequence shown here is derived from an EMBL/GenBank/DDBJ whole genome shotgun (WGS) entry which is preliminary data.</text>
</comment>
<dbReference type="InterPro" id="IPR036627">
    <property type="entry name" value="CobW-likC_sf"/>
</dbReference>
<gene>
    <name evidence="5" type="ORF">N868_02435</name>
</gene>
<feature type="domain" description="CobW C-terminal" evidence="4">
    <location>
        <begin position="242"/>
        <end position="332"/>
    </location>
</feature>
<dbReference type="PANTHER" id="PTHR43603">
    <property type="entry name" value="COBW DOMAIN-CONTAINING PROTEIN DDB_G0274527"/>
    <property type="match status" value="1"/>
</dbReference>
<dbReference type="GO" id="GO:0000166">
    <property type="term" value="F:nucleotide binding"/>
    <property type="evidence" value="ECO:0007669"/>
    <property type="project" value="UniProtKB-KW"/>
</dbReference>
<keyword evidence="1" id="KW-0547">Nucleotide-binding</keyword>
<dbReference type="Proteomes" id="UP000029839">
    <property type="component" value="Unassembled WGS sequence"/>
</dbReference>
<evidence type="ECO:0000256" key="2">
    <source>
        <dbReference type="ARBA" id="ARBA00023186"/>
    </source>
</evidence>
<dbReference type="Pfam" id="PF07683">
    <property type="entry name" value="CobW_C"/>
    <property type="match status" value="1"/>
</dbReference>
<evidence type="ECO:0000313" key="5">
    <source>
        <dbReference type="EMBL" id="KGM09373.1"/>
    </source>
</evidence>